<dbReference type="AlphaFoldDB" id="A0A5C3LLS7"/>
<evidence type="ECO:0000313" key="3">
    <source>
        <dbReference type="Proteomes" id="UP000308652"/>
    </source>
</evidence>
<sequence length="53" mass="6253">MQSTVKPNATPKAPQHQIHAHTHTSQSRCIYSIYCTRMYRKIKLLCRSYYPTL</sequence>
<name>A0A5C3LLS7_9AGAR</name>
<protein>
    <submittedName>
        <fullName evidence="2">Uncharacterized protein</fullName>
    </submittedName>
</protein>
<organism evidence="2 3">
    <name type="scientific">Crucibulum laeve</name>
    <dbReference type="NCBI Taxonomy" id="68775"/>
    <lineage>
        <taxon>Eukaryota</taxon>
        <taxon>Fungi</taxon>
        <taxon>Dikarya</taxon>
        <taxon>Basidiomycota</taxon>
        <taxon>Agaricomycotina</taxon>
        <taxon>Agaricomycetes</taxon>
        <taxon>Agaricomycetidae</taxon>
        <taxon>Agaricales</taxon>
        <taxon>Agaricineae</taxon>
        <taxon>Nidulariaceae</taxon>
        <taxon>Crucibulum</taxon>
    </lineage>
</organism>
<keyword evidence="3" id="KW-1185">Reference proteome</keyword>
<reference evidence="2 3" key="1">
    <citation type="journal article" date="2019" name="Nat. Ecol. Evol.">
        <title>Megaphylogeny resolves global patterns of mushroom evolution.</title>
        <authorList>
            <person name="Varga T."/>
            <person name="Krizsan K."/>
            <person name="Foldi C."/>
            <person name="Dima B."/>
            <person name="Sanchez-Garcia M."/>
            <person name="Sanchez-Ramirez S."/>
            <person name="Szollosi G.J."/>
            <person name="Szarkandi J.G."/>
            <person name="Papp V."/>
            <person name="Albert L."/>
            <person name="Andreopoulos W."/>
            <person name="Angelini C."/>
            <person name="Antonin V."/>
            <person name="Barry K.W."/>
            <person name="Bougher N.L."/>
            <person name="Buchanan P."/>
            <person name="Buyck B."/>
            <person name="Bense V."/>
            <person name="Catcheside P."/>
            <person name="Chovatia M."/>
            <person name="Cooper J."/>
            <person name="Damon W."/>
            <person name="Desjardin D."/>
            <person name="Finy P."/>
            <person name="Geml J."/>
            <person name="Haridas S."/>
            <person name="Hughes K."/>
            <person name="Justo A."/>
            <person name="Karasinski D."/>
            <person name="Kautmanova I."/>
            <person name="Kiss B."/>
            <person name="Kocsube S."/>
            <person name="Kotiranta H."/>
            <person name="LaButti K.M."/>
            <person name="Lechner B.E."/>
            <person name="Liimatainen K."/>
            <person name="Lipzen A."/>
            <person name="Lukacs Z."/>
            <person name="Mihaltcheva S."/>
            <person name="Morgado L.N."/>
            <person name="Niskanen T."/>
            <person name="Noordeloos M.E."/>
            <person name="Ohm R.A."/>
            <person name="Ortiz-Santana B."/>
            <person name="Ovrebo C."/>
            <person name="Racz N."/>
            <person name="Riley R."/>
            <person name="Savchenko A."/>
            <person name="Shiryaev A."/>
            <person name="Soop K."/>
            <person name="Spirin V."/>
            <person name="Szebenyi C."/>
            <person name="Tomsovsky M."/>
            <person name="Tulloss R.E."/>
            <person name="Uehling J."/>
            <person name="Grigoriev I.V."/>
            <person name="Vagvolgyi C."/>
            <person name="Papp T."/>
            <person name="Martin F.M."/>
            <person name="Miettinen O."/>
            <person name="Hibbett D.S."/>
            <person name="Nagy L.G."/>
        </authorList>
    </citation>
    <scope>NUCLEOTIDE SEQUENCE [LARGE SCALE GENOMIC DNA]</scope>
    <source>
        <strain evidence="2 3">CBS 166.37</strain>
    </source>
</reference>
<evidence type="ECO:0000313" key="2">
    <source>
        <dbReference type="EMBL" id="TFK34084.1"/>
    </source>
</evidence>
<feature type="region of interest" description="Disordered" evidence="1">
    <location>
        <begin position="1"/>
        <end position="26"/>
    </location>
</feature>
<evidence type="ECO:0000256" key="1">
    <source>
        <dbReference type="SAM" id="MobiDB-lite"/>
    </source>
</evidence>
<accession>A0A5C3LLS7</accession>
<dbReference type="OrthoDB" id="76293at2759"/>
<dbReference type="EMBL" id="ML213637">
    <property type="protein sequence ID" value="TFK34084.1"/>
    <property type="molecule type" value="Genomic_DNA"/>
</dbReference>
<gene>
    <name evidence="2" type="ORF">BDQ12DRAFT_383196</name>
</gene>
<proteinExistence type="predicted"/>
<dbReference type="Proteomes" id="UP000308652">
    <property type="component" value="Unassembled WGS sequence"/>
</dbReference>